<dbReference type="Proteomes" id="UP000236723">
    <property type="component" value="Unassembled WGS sequence"/>
</dbReference>
<keyword evidence="2" id="KW-1133">Transmembrane helix</keyword>
<feature type="transmembrane region" description="Helical" evidence="2">
    <location>
        <begin position="102"/>
        <end position="121"/>
    </location>
</feature>
<keyword evidence="2" id="KW-0472">Membrane</keyword>
<protein>
    <submittedName>
        <fullName evidence="3">Uncharacterized protein</fullName>
    </submittedName>
</protein>
<evidence type="ECO:0000313" key="3">
    <source>
        <dbReference type="EMBL" id="SEG75652.1"/>
    </source>
</evidence>
<evidence type="ECO:0000313" key="4">
    <source>
        <dbReference type="Proteomes" id="UP000236723"/>
    </source>
</evidence>
<dbReference type="AlphaFoldDB" id="A0A1H6CRM0"/>
<accession>A0A1H6CRM0</accession>
<reference evidence="4" key="1">
    <citation type="submission" date="2016-10" db="EMBL/GenBank/DDBJ databases">
        <authorList>
            <person name="Varghese N."/>
            <person name="Submissions S."/>
        </authorList>
    </citation>
    <scope>NUCLEOTIDE SEQUENCE [LARGE SCALE GENOMIC DNA]</scope>
    <source>
        <strain evidence="4">DSM 43163</strain>
    </source>
</reference>
<feature type="region of interest" description="Disordered" evidence="1">
    <location>
        <begin position="120"/>
        <end position="146"/>
    </location>
</feature>
<sequence length="146" mass="15604">MSPLISVRRRPQVSIDTSRLRHMQEVARQGALTAADRLGPAAQRSRVYATERVMDARSWSAPQLERAAGYVEHDLAPRVSSFLTGTAHRIEPPKRTPRTRNAALAMLGAVAALGLAGAAAARRSSHSLPEQTPEHAPVGNGGISAQ</sequence>
<gene>
    <name evidence="3" type="ORF">SAMN04489712_11168</name>
</gene>
<name>A0A1H6CRM0_9ACTN</name>
<proteinExistence type="predicted"/>
<dbReference type="EMBL" id="FNVO01000011">
    <property type="protein sequence ID" value="SEG75652.1"/>
    <property type="molecule type" value="Genomic_DNA"/>
</dbReference>
<organism evidence="3 4">
    <name type="scientific">Thermomonospora echinospora</name>
    <dbReference type="NCBI Taxonomy" id="1992"/>
    <lineage>
        <taxon>Bacteria</taxon>
        <taxon>Bacillati</taxon>
        <taxon>Actinomycetota</taxon>
        <taxon>Actinomycetes</taxon>
        <taxon>Streptosporangiales</taxon>
        <taxon>Thermomonosporaceae</taxon>
        <taxon>Thermomonospora</taxon>
    </lineage>
</organism>
<keyword evidence="2" id="KW-0812">Transmembrane</keyword>
<evidence type="ECO:0000256" key="1">
    <source>
        <dbReference type="SAM" id="MobiDB-lite"/>
    </source>
</evidence>
<evidence type="ECO:0000256" key="2">
    <source>
        <dbReference type="SAM" id="Phobius"/>
    </source>
</evidence>
<keyword evidence="4" id="KW-1185">Reference proteome</keyword>